<dbReference type="Proteomes" id="UP000269438">
    <property type="component" value="Unassembled WGS sequence"/>
</dbReference>
<feature type="transmembrane region" description="Helical" evidence="1">
    <location>
        <begin position="97"/>
        <end position="119"/>
    </location>
</feature>
<dbReference type="OrthoDB" id="5125716at2"/>
<feature type="transmembrane region" description="Helical" evidence="1">
    <location>
        <begin position="67"/>
        <end position="85"/>
    </location>
</feature>
<evidence type="ECO:0000256" key="1">
    <source>
        <dbReference type="SAM" id="Phobius"/>
    </source>
</evidence>
<evidence type="ECO:0000313" key="3">
    <source>
        <dbReference type="Proteomes" id="UP000269438"/>
    </source>
</evidence>
<reference evidence="2 3" key="1">
    <citation type="submission" date="2018-10" db="EMBL/GenBank/DDBJ databases">
        <authorList>
            <person name="Li J."/>
        </authorList>
    </citation>
    <scope>NUCLEOTIDE SEQUENCE [LARGE SCALE GENOMIC DNA]</scope>
    <source>
        <strain evidence="2 3">JCM 11654</strain>
    </source>
</reference>
<name>A0A3L7AUN3_9MICO</name>
<evidence type="ECO:0000313" key="2">
    <source>
        <dbReference type="EMBL" id="RLP83198.1"/>
    </source>
</evidence>
<feature type="transmembrane region" description="Helical" evidence="1">
    <location>
        <begin position="20"/>
        <end position="38"/>
    </location>
</feature>
<keyword evidence="1" id="KW-0812">Transmembrane</keyword>
<feature type="transmembrane region" description="Helical" evidence="1">
    <location>
        <begin position="44"/>
        <end position="62"/>
    </location>
</feature>
<dbReference type="InterPro" id="IPR046548">
    <property type="entry name" value="DUF6804"/>
</dbReference>
<proteinExistence type="predicted"/>
<protein>
    <submittedName>
        <fullName evidence="2">Uncharacterized protein</fullName>
    </submittedName>
</protein>
<sequence>MSSDRYGRGSKREPTFTRPALAPGLLAAIVMMATVALLDSDLYYIVRFVVCILTAIVAFYSIRASRAWWLIGLVPLLVFVNPIVPLPTWPVEVPTDLIFSLTLLFPLVLIGAAVTLKVPDIQEEARRGR</sequence>
<accession>A0A3L7AUN3</accession>
<organism evidence="2 3">
    <name type="scientific">Mycetocola lacteus</name>
    <dbReference type="NCBI Taxonomy" id="76637"/>
    <lineage>
        <taxon>Bacteria</taxon>
        <taxon>Bacillati</taxon>
        <taxon>Actinomycetota</taxon>
        <taxon>Actinomycetes</taxon>
        <taxon>Micrococcales</taxon>
        <taxon>Microbacteriaceae</taxon>
        <taxon>Mycetocola</taxon>
    </lineage>
</organism>
<keyword evidence="1" id="KW-0472">Membrane</keyword>
<dbReference type="Pfam" id="PF20619">
    <property type="entry name" value="DUF6804"/>
    <property type="match status" value="1"/>
</dbReference>
<dbReference type="EMBL" id="RCUY01000005">
    <property type="protein sequence ID" value="RLP83198.1"/>
    <property type="molecule type" value="Genomic_DNA"/>
</dbReference>
<gene>
    <name evidence="2" type="ORF">D9V34_08175</name>
</gene>
<dbReference type="RefSeq" id="WP_121688325.1">
    <property type="nucleotide sequence ID" value="NZ_RCUY01000005.1"/>
</dbReference>
<dbReference type="AlphaFoldDB" id="A0A3L7AUN3"/>
<keyword evidence="1" id="KW-1133">Transmembrane helix</keyword>
<comment type="caution">
    <text evidence="2">The sequence shown here is derived from an EMBL/GenBank/DDBJ whole genome shotgun (WGS) entry which is preliminary data.</text>
</comment>
<keyword evidence="3" id="KW-1185">Reference proteome</keyword>